<dbReference type="Proteomes" id="UP000032544">
    <property type="component" value="Unassembled WGS sequence"/>
</dbReference>
<reference evidence="3 4" key="1">
    <citation type="submission" date="2014-09" db="EMBL/GenBank/DDBJ databases">
        <title>Draft Genome Sequence of Draconibacterium sp. JN14CK-3.</title>
        <authorList>
            <person name="Dong C."/>
            <person name="Lai Q."/>
            <person name="Shao Z."/>
        </authorList>
    </citation>
    <scope>NUCLEOTIDE SEQUENCE [LARGE SCALE GENOMIC DNA]</scope>
    <source>
        <strain evidence="3 4">JN14CK-3</strain>
    </source>
</reference>
<protein>
    <recommendedName>
        <fullName evidence="2">Calcineurin-like phosphoesterase domain-containing protein</fullName>
    </recommendedName>
</protein>
<feature type="transmembrane region" description="Helical" evidence="1">
    <location>
        <begin position="6"/>
        <end position="25"/>
    </location>
</feature>
<dbReference type="CDD" id="cd07385">
    <property type="entry name" value="MPP_YkuE_C"/>
    <property type="match status" value="1"/>
</dbReference>
<dbReference type="PANTHER" id="PTHR31302">
    <property type="entry name" value="TRANSMEMBRANE PROTEIN WITH METALLOPHOSPHOESTERASE DOMAIN-RELATED"/>
    <property type="match status" value="1"/>
</dbReference>
<evidence type="ECO:0000259" key="2">
    <source>
        <dbReference type="Pfam" id="PF00149"/>
    </source>
</evidence>
<dbReference type="RefSeq" id="WP_045025511.1">
    <property type="nucleotide sequence ID" value="NZ_JRHC01000001.1"/>
</dbReference>
<evidence type="ECO:0000256" key="1">
    <source>
        <dbReference type="SAM" id="Phobius"/>
    </source>
</evidence>
<feature type="transmembrane region" description="Helical" evidence="1">
    <location>
        <begin position="103"/>
        <end position="125"/>
    </location>
</feature>
<dbReference type="PANTHER" id="PTHR31302:SF0">
    <property type="entry name" value="TRANSMEMBRANE PROTEIN WITH METALLOPHOSPHOESTERASE DOMAIN"/>
    <property type="match status" value="1"/>
</dbReference>
<feature type="domain" description="Calcineurin-like phosphoesterase" evidence="2">
    <location>
        <begin position="142"/>
        <end position="311"/>
    </location>
</feature>
<keyword evidence="4" id="KW-1185">Reference proteome</keyword>
<proteinExistence type="predicted"/>
<dbReference type="Gene3D" id="3.60.21.10">
    <property type="match status" value="1"/>
</dbReference>
<dbReference type="Pfam" id="PF00149">
    <property type="entry name" value="Metallophos"/>
    <property type="match status" value="1"/>
</dbReference>
<accession>A0A0D8JBU4</accession>
<dbReference type="STRING" id="1544798.LH29_00130"/>
<dbReference type="GO" id="GO:0016787">
    <property type="term" value="F:hydrolase activity"/>
    <property type="evidence" value="ECO:0007669"/>
    <property type="project" value="InterPro"/>
</dbReference>
<name>A0A0D8JBU4_9BACT</name>
<sequence>MKQIFPWLIFIVFIAFLVGANMYLAKRFSFYFELPTTRYLYITFGALTVFMIAGIATTTNTQAAFGNIIYIAASIVMGFLLYLLLSVAVVDLVNIFTKSVPRLLGISALSLAVFITAAGIVNAQYRRISEVEIPMKGLTSEIKVAHLSDVHIGHFWGPKTLQKIVDKTNAQNPDVVFITGDLFDGKIRLNSKSLEPLKQMNAPVYFIEGNHDGYSGAKEVKDNLREIGVTVLENEVTHFNQIQIIGLNHMRADNSQQEIPERRKRPSIRSVLDELNLFPGKPTVLLHHSPDGIEFANQHGVDLYLAGHTHNGQLFPFNFVVSMVYKYNKGLGDYKGTRIYTSQGVGTFGPPMRVGTKSEIVILKLKPE</sequence>
<dbReference type="AlphaFoldDB" id="A0A0D8JBU4"/>
<dbReference type="InterPro" id="IPR051158">
    <property type="entry name" value="Metallophosphoesterase_sf"/>
</dbReference>
<feature type="transmembrane region" description="Helical" evidence="1">
    <location>
        <begin position="68"/>
        <end position="96"/>
    </location>
</feature>
<keyword evidence="1" id="KW-0472">Membrane</keyword>
<dbReference type="SUPFAM" id="SSF56300">
    <property type="entry name" value="Metallo-dependent phosphatases"/>
    <property type="match status" value="1"/>
</dbReference>
<dbReference type="InterPro" id="IPR004843">
    <property type="entry name" value="Calcineurin-like_PHP"/>
</dbReference>
<evidence type="ECO:0000313" key="3">
    <source>
        <dbReference type="EMBL" id="KJF43996.1"/>
    </source>
</evidence>
<keyword evidence="1" id="KW-0812">Transmembrane</keyword>
<comment type="caution">
    <text evidence="3">The sequence shown here is derived from an EMBL/GenBank/DDBJ whole genome shotgun (WGS) entry which is preliminary data.</text>
</comment>
<dbReference type="EMBL" id="JRHC01000001">
    <property type="protein sequence ID" value="KJF43996.1"/>
    <property type="molecule type" value="Genomic_DNA"/>
</dbReference>
<gene>
    <name evidence="3" type="ORF">LH29_00130</name>
</gene>
<dbReference type="OrthoDB" id="9780884at2"/>
<organism evidence="3 4">
    <name type="scientific">Draconibacterium sediminis</name>
    <dbReference type="NCBI Taxonomy" id="1544798"/>
    <lineage>
        <taxon>Bacteria</taxon>
        <taxon>Pseudomonadati</taxon>
        <taxon>Bacteroidota</taxon>
        <taxon>Bacteroidia</taxon>
        <taxon>Marinilabiliales</taxon>
        <taxon>Prolixibacteraceae</taxon>
        <taxon>Draconibacterium</taxon>
    </lineage>
</organism>
<keyword evidence="1" id="KW-1133">Transmembrane helix</keyword>
<dbReference type="InterPro" id="IPR029052">
    <property type="entry name" value="Metallo-depent_PP-like"/>
</dbReference>
<evidence type="ECO:0000313" key="4">
    <source>
        <dbReference type="Proteomes" id="UP000032544"/>
    </source>
</evidence>
<feature type="transmembrane region" description="Helical" evidence="1">
    <location>
        <begin position="37"/>
        <end position="56"/>
    </location>
</feature>